<dbReference type="STRING" id="9669.ENSMPUP00000004515"/>
<dbReference type="GO" id="GO:0004531">
    <property type="term" value="F:deoxyribonuclease II activity"/>
    <property type="evidence" value="ECO:0007669"/>
    <property type="project" value="UniProtKB-UniRule"/>
</dbReference>
<keyword evidence="11" id="KW-1015">Disulfide bond</keyword>
<evidence type="ECO:0000256" key="16">
    <source>
        <dbReference type="ARBA" id="ARBA00041918"/>
    </source>
</evidence>
<evidence type="ECO:0000256" key="8">
    <source>
        <dbReference type="ARBA" id="ARBA00022729"/>
    </source>
</evidence>
<dbReference type="GO" id="GO:0050776">
    <property type="term" value="P:regulation of immune response"/>
    <property type="evidence" value="ECO:0007669"/>
    <property type="project" value="Ensembl"/>
</dbReference>
<dbReference type="eggNOG" id="KOG3825">
    <property type="taxonomic scope" value="Eukaryota"/>
</dbReference>
<keyword evidence="10 19" id="KW-0378">Hydrolase</keyword>
<evidence type="ECO:0000256" key="2">
    <source>
        <dbReference type="ARBA" id="ARBA00004371"/>
    </source>
</evidence>
<protein>
    <recommendedName>
        <fullName evidence="14 19">Deoxyribonuclease-2-alpha</fullName>
        <ecNumber evidence="4 19">3.1.22.1</ecNumber>
    </recommendedName>
    <alternativeName>
        <fullName evidence="15 19">Acid DNase</fullName>
    </alternativeName>
    <alternativeName>
        <fullName evidence="17 19">Deoxyribonuclease II alpha</fullName>
    </alternativeName>
    <alternativeName>
        <fullName evidence="16 19">Lysosomal DNase II</fullName>
    </alternativeName>
</protein>
<evidence type="ECO:0000256" key="14">
    <source>
        <dbReference type="ARBA" id="ARBA00039868"/>
    </source>
</evidence>
<dbReference type="InterPro" id="IPR004947">
    <property type="entry name" value="DNase_II"/>
</dbReference>
<dbReference type="PANTHER" id="PTHR10858">
    <property type="entry name" value="DEOXYRIBONUCLEASE II"/>
    <property type="match status" value="1"/>
</dbReference>
<evidence type="ECO:0000256" key="10">
    <source>
        <dbReference type="ARBA" id="ARBA00022801"/>
    </source>
</evidence>
<dbReference type="Pfam" id="PF03265">
    <property type="entry name" value="DNase_II"/>
    <property type="match status" value="1"/>
</dbReference>
<proteinExistence type="inferred from homology"/>
<keyword evidence="6 19" id="KW-0053">Apoptosis</keyword>
<keyword evidence="13 19" id="KW-0458">Lysosome</keyword>
<evidence type="ECO:0000256" key="6">
    <source>
        <dbReference type="ARBA" id="ARBA00022703"/>
    </source>
</evidence>
<comment type="catalytic activity">
    <reaction evidence="1 19">
        <text>Endonucleolytic cleavage to nucleoside 3'-phosphates and 3'-phosphooligonucleotide end-products.</text>
        <dbReference type="EC" id="3.1.22.1"/>
    </reaction>
</comment>
<dbReference type="PANTHER" id="PTHR10858:SF9">
    <property type="entry name" value="DEOXYRIBONUCLEASE-2-ALPHA"/>
    <property type="match status" value="1"/>
</dbReference>
<dbReference type="EMBL" id="AEYP01024428">
    <property type="status" value="NOT_ANNOTATED_CDS"/>
    <property type="molecule type" value="Genomic_DNA"/>
</dbReference>
<accession>M3XZL4</accession>
<evidence type="ECO:0000256" key="7">
    <source>
        <dbReference type="ARBA" id="ARBA00022722"/>
    </source>
</evidence>
<evidence type="ECO:0000256" key="9">
    <source>
        <dbReference type="ARBA" id="ARBA00022759"/>
    </source>
</evidence>
<evidence type="ECO:0000256" key="17">
    <source>
        <dbReference type="ARBA" id="ARBA00043033"/>
    </source>
</evidence>
<dbReference type="Ensembl" id="ENSMPUT00000004594.1">
    <property type="protein sequence ID" value="ENSMPUP00000004515.1"/>
    <property type="gene ID" value="ENSMPUG00000004550.1"/>
</dbReference>
<evidence type="ECO:0000256" key="18">
    <source>
        <dbReference type="ARBA" id="ARBA00045381"/>
    </source>
</evidence>
<dbReference type="OMA" id="EMYLLLE"/>
<gene>
    <name evidence="20" type="primary">DNASE2</name>
</gene>
<evidence type="ECO:0000256" key="1">
    <source>
        <dbReference type="ARBA" id="ARBA00000447"/>
    </source>
</evidence>
<comment type="subcellular location">
    <subcellularLocation>
        <location evidence="2 19">Lysosome</location>
    </subcellularLocation>
</comment>
<evidence type="ECO:0000256" key="15">
    <source>
        <dbReference type="ARBA" id="ARBA00041393"/>
    </source>
</evidence>
<dbReference type="InParanoid" id="M3XZL4"/>
<dbReference type="GeneTree" id="ENSGT00390000002634"/>
<reference evidence="20" key="1">
    <citation type="submission" date="2024-06" db="UniProtKB">
        <authorList>
            <consortium name="Ensembl"/>
        </authorList>
    </citation>
    <scope>IDENTIFICATION</scope>
</reference>
<evidence type="ECO:0000256" key="11">
    <source>
        <dbReference type="ARBA" id="ARBA00023157"/>
    </source>
</evidence>
<name>M3XZL4_MUSPF</name>
<evidence type="ECO:0000256" key="13">
    <source>
        <dbReference type="ARBA" id="ARBA00023228"/>
    </source>
</evidence>
<dbReference type="GO" id="GO:0043353">
    <property type="term" value="P:enucleate erythrocyte differentiation"/>
    <property type="evidence" value="ECO:0007669"/>
    <property type="project" value="Ensembl"/>
</dbReference>
<keyword evidence="12 19" id="KW-0325">Glycoprotein</keyword>
<keyword evidence="9 19" id="KW-0255">Endonuclease</keyword>
<keyword evidence="8 19" id="KW-0732">Signal</keyword>
<evidence type="ECO:0000256" key="3">
    <source>
        <dbReference type="ARBA" id="ARBA00007527"/>
    </source>
</evidence>
<comment type="similarity">
    <text evidence="3 19">Belongs to the DNase II family.</text>
</comment>
<evidence type="ECO:0000256" key="12">
    <source>
        <dbReference type="ARBA" id="ARBA00023180"/>
    </source>
</evidence>
<sequence length="393" mass="42766">MGPCKDPDLLWGLGAACRLVSAQAPTVARGGPGDCSAIAWSLGFPVFPSFHFSHSSTLRFVVYKLPAQSGPGDAAQSGLRYKYMDKDSGGWRDGAGFINSSAGAVGRSLLPLYRNASQLAFLLYNDQPPNSSKAQNWSSRGHTKGVLLLDQEGGFWLVHSVPHFPPPACSAAYSWPSSARTYGQTLLCVSFPLTQFGKIGRQLTYTYPLVYDHKLDATFAQKVPYLEDVVKGHHVPHGPWNSSVTLTSKAGDTFQSFAKFGKFGDDLYSGWLAEALGSNLQVQFWQNSPGILPSNCSRLQQVFDVTQIAFPGPAGPAFNATEDHSKWCVAPAVPWTCVGDMNRNLREEKRGGGTLCAQLPALWKAFQPLVKAYKPCGEKKTFLSRNLSRAHKS</sequence>
<dbReference type="GO" id="GO:0005764">
    <property type="term" value="C:lysosome"/>
    <property type="evidence" value="ECO:0007669"/>
    <property type="project" value="UniProtKB-SubCell"/>
</dbReference>
<organism evidence="20">
    <name type="scientific">Mustela putorius furo</name>
    <name type="common">European domestic ferret</name>
    <name type="synonym">Mustela furo</name>
    <dbReference type="NCBI Taxonomy" id="9669"/>
    <lineage>
        <taxon>Eukaryota</taxon>
        <taxon>Metazoa</taxon>
        <taxon>Chordata</taxon>
        <taxon>Craniata</taxon>
        <taxon>Vertebrata</taxon>
        <taxon>Euteleostomi</taxon>
        <taxon>Mammalia</taxon>
        <taxon>Eutheria</taxon>
        <taxon>Laurasiatheria</taxon>
        <taxon>Carnivora</taxon>
        <taxon>Caniformia</taxon>
        <taxon>Musteloidea</taxon>
        <taxon>Mustelidae</taxon>
        <taxon>Mustelinae</taxon>
        <taxon>Mustela</taxon>
    </lineage>
</organism>
<evidence type="ECO:0000256" key="4">
    <source>
        <dbReference type="ARBA" id="ARBA00012036"/>
    </source>
</evidence>
<dbReference type="AlphaFoldDB" id="M3XZL4"/>
<keyword evidence="7 19" id="KW-0540">Nuclease</keyword>
<evidence type="ECO:0000313" key="20">
    <source>
        <dbReference type="Ensembl" id="ENSMPUP00000004515.1"/>
    </source>
</evidence>
<evidence type="ECO:0000256" key="19">
    <source>
        <dbReference type="RuleBase" id="RU369111"/>
    </source>
</evidence>
<dbReference type="EC" id="3.1.22.1" evidence="4 19"/>
<comment type="function">
    <text evidence="18 19">Hydrolyzes DNA under acidic conditions with a preference for double-stranded DNA. Plays a major role in the clearance of nucleic acids generated through apoptosis, hence preventing autoinflammation. Necessary for proper fetal development and for definitive erythropoiesis in fetal liver and bone marrow, where it degrades nuclear DNA expelled from erythroid precursor cells.</text>
</comment>
<evidence type="ECO:0000256" key="5">
    <source>
        <dbReference type="ARBA" id="ARBA00022473"/>
    </source>
</evidence>
<keyword evidence="5" id="KW-0217">Developmental protein</keyword>
<dbReference type="GO" id="GO:0006309">
    <property type="term" value="P:apoptotic DNA fragmentation"/>
    <property type="evidence" value="ECO:0007669"/>
    <property type="project" value="UniProtKB-UniRule"/>
</dbReference>